<reference evidence="1 2" key="1">
    <citation type="submission" date="2023-03" db="EMBL/GenBank/DDBJ databases">
        <title>Speciation in Pyrococcus: adaptation to high temperature as a mechanism.</title>
        <authorList>
            <person name="Gu J."/>
        </authorList>
    </citation>
    <scope>NUCLEOTIDE SEQUENCE [LARGE SCALE GENOMIC DNA]</scope>
    <source>
        <strain evidence="1 2">LMOA34</strain>
    </source>
</reference>
<evidence type="ECO:0000313" key="2">
    <source>
        <dbReference type="Proteomes" id="UP001571980"/>
    </source>
</evidence>
<dbReference type="EMBL" id="JARRIG010000004">
    <property type="protein sequence ID" value="MFA4804482.1"/>
    <property type="molecule type" value="Genomic_DNA"/>
</dbReference>
<organism evidence="1 2">
    <name type="scientific">Pyrococcus kukulkanii</name>
    <dbReference type="NCBI Taxonomy" id="1609559"/>
    <lineage>
        <taxon>Archaea</taxon>
        <taxon>Methanobacteriati</taxon>
        <taxon>Methanobacteriota</taxon>
        <taxon>Thermococci</taxon>
        <taxon>Thermococcales</taxon>
        <taxon>Thermococcaceae</taxon>
        <taxon>Pyrococcus</taxon>
    </lineage>
</organism>
<keyword evidence="2" id="KW-1185">Reference proteome</keyword>
<protein>
    <submittedName>
        <fullName evidence="1">Uncharacterized protein</fullName>
    </submittedName>
</protein>
<dbReference type="Proteomes" id="UP001571980">
    <property type="component" value="Unassembled WGS sequence"/>
</dbReference>
<accession>A0ABV4T3N4</accession>
<evidence type="ECO:0000313" key="1">
    <source>
        <dbReference type="EMBL" id="MFA4804482.1"/>
    </source>
</evidence>
<proteinExistence type="predicted"/>
<comment type="caution">
    <text evidence="1">The sequence shown here is derived from an EMBL/GenBank/DDBJ whole genome shotgun (WGS) entry which is preliminary data.</text>
</comment>
<gene>
    <name evidence="1" type="ORF">P8X34_07000</name>
</gene>
<sequence length="66" mass="7716">MNIISPENFDKPIVYTAVAFGEILYSSSEWNALKSKIKQIAKERNLEYIEKKGERVKRWKLAEIIS</sequence>
<name>A0ABV4T3N4_9EURY</name>